<proteinExistence type="predicted"/>
<evidence type="ECO:0000313" key="1">
    <source>
        <dbReference type="EMBL" id="MEJ8304419.1"/>
    </source>
</evidence>
<comment type="caution">
    <text evidence="1">The sequence shown here is derived from an EMBL/GenBank/DDBJ whole genome shotgun (WGS) entry which is preliminary data.</text>
</comment>
<dbReference type="Proteomes" id="UP001380953">
    <property type="component" value="Unassembled WGS sequence"/>
</dbReference>
<reference evidence="1" key="1">
    <citation type="submission" date="2024-03" db="EMBL/GenBank/DDBJ databases">
        <title>Whole genome sequecning of epiphytes from Marcgravia umbellata leaves.</title>
        <authorList>
            <person name="Kumar G."/>
            <person name="Savka M.A."/>
        </authorList>
    </citation>
    <scope>NUCLEOTIDE SEQUENCE</scope>
    <source>
        <strain evidence="1">RIT_BL5</strain>
    </source>
</reference>
<name>A0ACC6PD48_9BACL</name>
<dbReference type="EMBL" id="JBBKAR010000033">
    <property type="protein sequence ID" value="MEJ8304419.1"/>
    <property type="molecule type" value="Genomic_DNA"/>
</dbReference>
<keyword evidence="2" id="KW-1185">Reference proteome</keyword>
<accession>A0ACC6PD48</accession>
<organism evidence="1 2">
    <name type="scientific">Saccharibacillus sacchari</name>
    <dbReference type="NCBI Taxonomy" id="456493"/>
    <lineage>
        <taxon>Bacteria</taxon>
        <taxon>Bacillati</taxon>
        <taxon>Bacillota</taxon>
        <taxon>Bacilli</taxon>
        <taxon>Bacillales</taxon>
        <taxon>Paenibacillaceae</taxon>
        <taxon>Saccharibacillus</taxon>
    </lineage>
</organism>
<evidence type="ECO:0000313" key="2">
    <source>
        <dbReference type="Proteomes" id="UP001380953"/>
    </source>
</evidence>
<sequence length="91" mass="11160">MAFDLHDKPRRLVFWVGGGFFAVSLKCQNLASDNRFKDKHDFERLNVFEERRILNREALPKLYPQEMKGFQLFRFLMKYFECFWRKVIVFC</sequence>
<protein>
    <submittedName>
        <fullName evidence="1">Uncharacterized protein</fullName>
    </submittedName>
</protein>
<gene>
    <name evidence="1" type="ORF">WKI47_10995</name>
</gene>